<protein>
    <submittedName>
        <fullName evidence="1">Uncharacterized protein</fullName>
    </submittedName>
</protein>
<organism evidence="1">
    <name type="scientific">Arion vulgaris</name>
    <dbReference type="NCBI Taxonomy" id="1028688"/>
    <lineage>
        <taxon>Eukaryota</taxon>
        <taxon>Metazoa</taxon>
        <taxon>Spiralia</taxon>
        <taxon>Lophotrochozoa</taxon>
        <taxon>Mollusca</taxon>
        <taxon>Gastropoda</taxon>
        <taxon>Heterobranchia</taxon>
        <taxon>Euthyneura</taxon>
        <taxon>Panpulmonata</taxon>
        <taxon>Eupulmonata</taxon>
        <taxon>Stylommatophora</taxon>
        <taxon>Helicina</taxon>
        <taxon>Arionoidea</taxon>
        <taxon>Arionidae</taxon>
        <taxon>Arion</taxon>
    </lineage>
</organism>
<dbReference type="AlphaFoldDB" id="A0A0B6YP50"/>
<accession>A0A0B6YP50</accession>
<evidence type="ECO:0000313" key="1">
    <source>
        <dbReference type="EMBL" id="CEK58003.1"/>
    </source>
</evidence>
<sequence length="166" mass="18970">MNTRPHTTGMTRWSRDESVRSYGNTDHWSKLKVKSGSFMDARSSNDAGKEDIFEINSVKNFGHPTFVKSSSEHHKFYNYTRSTTQLPLVSGEDTSHRKLTVLPNGDLTVVITKSGLKKHWLNNSYQRRAREGFRYWLINKPPPTSFGKRGIGSYRTFLGIGMAPRT</sequence>
<gene>
    <name evidence="1" type="primary">ORF31694</name>
</gene>
<reference evidence="1" key="1">
    <citation type="submission" date="2014-12" db="EMBL/GenBank/DDBJ databases">
        <title>Insight into the proteome of Arion vulgaris.</title>
        <authorList>
            <person name="Aradska J."/>
            <person name="Bulat T."/>
            <person name="Smidak R."/>
            <person name="Sarate P."/>
            <person name="Gangsoo J."/>
            <person name="Sialana F."/>
            <person name="Bilban M."/>
            <person name="Lubec G."/>
        </authorList>
    </citation>
    <scope>NUCLEOTIDE SEQUENCE</scope>
    <source>
        <tissue evidence="1">Skin</tissue>
    </source>
</reference>
<proteinExistence type="predicted"/>
<dbReference type="EMBL" id="HACG01011138">
    <property type="protein sequence ID" value="CEK58003.1"/>
    <property type="molecule type" value="Transcribed_RNA"/>
</dbReference>
<name>A0A0B6YP50_9EUPU</name>